<feature type="domain" description="Glycosyl transferase family 1" evidence="1">
    <location>
        <begin position="202"/>
        <end position="361"/>
    </location>
</feature>
<keyword evidence="2" id="KW-0808">Transferase</keyword>
<keyword evidence="2" id="KW-0328">Glycosyltransferase</keyword>
<protein>
    <submittedName>
        <fullName evidence="2 3">Glycosyltransferase</fullName>
        <ecNumber evidence="2">2.4.1.52</ecNumber>
    </submittedName>
</protein>
<dbReference type="PANTHER" id="PTHR12526">
    <property type="entry name" value="GLYCOSYLTRANSFERASE"/>
    <property type="match status" value="1"/>
</dbReference>
<dbReference type="Proteomes" id="UP001060104">
    <property type="component" value="Chromosome"/>
</dbReference>
<evidence type="ECO:0000259" key="1">
    <source>
        <dbReference type="Pfam" id="PF00534"/>
    </source>
</evidence>
<dbReference type="AlphaFoldDB" id="A0A174PRF2"/>
<reference evidence="3" key="2">
    <citation type="submission" date="2022-08" db="EMBL/GenBank/DDBJ databases">
        <title>Genome Sequencing of Bacteroides fragilis Group Isolates with Nanopore Technology.</title>
        <authorList>
            <person name="Tisza M.J."/>
            <person name="Smith D."/>
            <person name="Dekker J.P."/>
        </authorList>
    </citation>
    <scope>NUCLEOTIDE SEQUENCE</scope>
    <source>
        <strain evidence="3">BFG-527</strain>
    </source>
</reference>
<accession>A0A174PRF2</accession>
<keyword evidence="5" id="KW-1185">Reference proteome</keyword>
<dbReference type="EMBL" id="CZAE01000014">
    <property type="protein sequence ID" value="CUP60905.1"/>
    <property type="molecule type" value="Genomic_DNA"/>
</dbReference>
<dbReference type="EC" id="2.4.1.52" evidence="2"/>
<dbReference type="SUPFAM" id="SSF53756">
    <property type="entry name" value="UDP-Glycosyltransferase/glycogen phosphorylase"/>
    <property type="match status" value="1"/>
</dbReference>
<dbReference type="Proteomes" id="UP000095606">
    <property type="component" value="Unassembled WGS sequence"/>
</dbReference>
<evidence type="ECO:0000313" key="2">
    <source>
        <dbReference type="EMBL" id="CUP60905.1"/>
    </source>
</evidence>
<dbReference type="PANTHER" id="PTHR12526:SF630">
    <property type="entry name" value="GLYCOSYLTRANSFERASE"/>
    <property type="match status" value="1"/>
</dbReference>
<dbReference type="Pfam" id="PF00534">
    <property type="entry name" value="Glycos_transf_1"/>
    <property type="match status" value="1"/>
</dbReference>
<name>A0A174PRF2_9BACE</name>
<dbReference type="RefSeq" id="WP_055270036.1">
    <property type="nucleotide sequence ID" value="NZ_CAXKYA010000005.1"/>
</dbReference>
<reference evidence="2 4" key="1">
    <citation type="submission" date="2015-09" db="EMBL/GenBank/DDBJ databases">
        <authorList>
            <consortium name="Pathogen Informatics"/>
        </authorList>
    </citation>
    <scope>NUCLEOTIDE SEQUENCE [LARGE SCALE GENOMIC DNA]</scope>
    <source>
        <strain evidence="2 4">2789STDY5834846</strain>
    </source>
</reference>
<evidence type="ECO:0000313" key="3">
    <source>
        <dbReference type="EMBL" id="UVQ73002.1"/>
    </source>
</evidence>
<evidence type="ECO:0000313" key="5">
    <source>
        <dbReference type="Proteomes" id="UP001060104"/>
    </source>
</evidence>
<dbReference type="Gene3D" id="3.40.50.2000">
    <property type="entry name" value="Glycogen Phosphorylase B"/>
    <property type="match status" value="2"/>
</dbReference>
<dbReference type="GO" id="GO:0047265">
    <property type="term" value="F:poly(glycerol-phosphate) alpha-glucosyltransferase activity"/>
    <property type="evidence" value="ECO:0007669"/>
    <property type="project" value="UniProtKB-EC"/>
</dbReference>
<organism evidence="2 4">
    <name type="scientific">Bacteroides faecis</name>
    <dbReference type="NCBI Taxonomy" id="674529"/>
    <lineage>
        <taxon>Bacteria</taxon>
        <taxon>Pseudomonadati</taxon>
        <taxon>Bacteroidota</taxon>
        <taxon>Bacteroidia</taxon>
        <taxon>Bacteroidales</taxon>
        <taxon>Bacteroidaceae</taxon>
        <taxon>Bacteroides</taxon>
    </lineage>
</organism>
<evidence type="ECO:0000313" key="4">
    <source>
        <dbReference type="Proteomes" id="UP000095606"/>
    </source>
</evidence>
<dbReference type="CDD" id="cd03820">
    <property type="entry name" value="GT4_AmsD-like"/>
    <property type="match status" value="1"/>
</dbReference>
<dbReference type="InterPro" id="IPR001296">
    <property type="entry name" value="Glyco_trans_1"/>
</dbReference>
<sequence length="387" mass="45262">MTIIYLYRSLAAFGGVERIFIDKANYLAEHYGYHVYIITWEQGGHSIVYPLSPKVTHVDWGILFYRQYQYGLFKRMFMQWKMEKEFFKKLSNFVHTTQADIVIGASCEFTTMAGMDLLQRKTHTILETHSMRTSIEKNNPPAGNLLMRRAFERRDKKLHQYIKHMSAFVTLTHNDAKDWSDITPQARIIPNMLHRYPAEISPDKKTQKRIITAGRLVEQKGYDLLLDAWSKVHQKHPEWILDIYGEGEDKNMLLEKRKNLALENSVLFHPPTSDIYQKYMDSDFYVMSSRYEGFGLVLAEAMSCGIPCVSFDCPHGPSDIIKDHEDGLLVEKENIKELADKICYLIENENVRIKMGHKARENVKRFLPENVMPQWKNLFESLTYSSK</sequence>
<proteinExistence type="predicted"/>
<dbReference type="EMBL" id="CP103141">
    <property type="protein sequence ID" value="UVQ73002.1"/>
    <property type="molecule type" value="Genomic_DNA"/>
</dbReference>
<gene>
    <name evidence="2" type="primary">tagE_2</name>
    <name evidence="2" type="ORF">ERS852461_02965</name>
    <name evidence="3" type="ORF">NXY30_18300</name>
</gene>